<evidence type="ECO:0000256" key="1">
    <source>
        <dbReference type="SAM" id="MobiDB-lite"/>
    </source>
</evidence>
<keyword evidence="3" id="KW-1185">Reference proteome</keyword>
<dbReference type="Proteomes" id="UP000801428">
    <property type="component" value="Unassembled WGS sequence"/>
</dbReference>
<organism evidence="2 3">
    <name type="scientific">Curvularia kusanoi</name>
    <name type="common">Cochliobolus kusanoi</name>
    <dbReference type="NCBI Taxonomy" id="90978"/>
    <lineage>
        <taxon>Eukaryota</taxon>
        <taxon>Fungi</taxon>
        <taxon>Dikarya</taxon>
        <taxon>Ascomycota</taxon>
        <taxon>Pezizomycotina</taxon>
        <taxon>Dothideomycetes</taxon>
        <taxon>Pleosporomycetidae</taxon>
        <taxon>Pleosporales</taxon>
        <taxon>Pleosporineae</taxon>
        <taxon>Pleosporaceae</taxon>
        <taxon>Curvularia</taxon>
    </lineage>
</organism>
<protein>
    <recommendedName>
        <fullName evidence="4">SMP domain-containing protein</fullName>
    </recommendedName>
</protein>
<dbReference type="AlphaFoldDB" id="A0A9P4TBW3"/>
<dbReference type="OrthoDB" id="2559882at2759"/>
<sequence>MSNPPGSHTADADIPNKAQQEAPQGLKENMADARAPGHLAGVEGKSTSNTSADPSPEVARSHAKRGGQASLVPQRIQEELPESVERAVPNFIHDTGSSK</sequence>
<dbReference type="EMBL" id="SWKU01000013">
    <property type="protein sequence ID" value="KAF3001451.1"/>
    <property type="molecule type" value="Genomic_DNA"/>
</dbReference>
<accession>A0A9P4TBW3</accession>
<name>A0A9P4TBW3_CURKU</name>
<reference evidence="2" key="1">
    <citation type="submission" date="2019-04" db="EMBL/GenBank/DDBJ databases">
        <title>Sequencing of skin fungus with MAO and IRED activity.</title>
        <authorList>
            <person name="Marsaioli A.J."/>
            <person name="Bonatto J.M.C."/>
            <person name="Reis Junior O."/>
        </authorList>
    </citation>
    <scope>NUCLEOTIDE SEQUENCE</scope>
    <source>
        <strain evidence="2">30M1</strain>
    </source>
</reference>
<comment type="caution">
    <text evidence="2">The sequence shown here is derived from an EMBL/GenBank/DDBJ whole genome shotgun (WGS) entry which is preliminary data.</text>
</comment>
<gene>
    <name evidence="2" type="ORF">E8E13_008152</name>
</gene>
<evidence type="ECO:0000313" key="3">
    <source>
        <dbReference type="Proteomes" id="UP000801428"/>
    </source>
</evidence>
<evidence type="ECO:0000313" key="2">
    <source>
        <dbReference type="EMBL" id="KAF3001451.1"/>
    </source>
</evidence>
<feature type="region of interest" description="Disordered" evidence="1">
    <location>
        <begin position="1"/>
        <end position="99"/>
    </location>
</feature>
<proteinExistence type="predicted"/>
<evidence type="ECO:0008006" key="4">
    <source>
        <dbReference type="Google" id="ProtNLM"/>
    </source>
</evidence>